<dbReference type="GO" id="GO:0016787">
    <property type="term" value="F:hydrolase activity"/>
    <property type="evidence" value="ECO:0007669"/>
    <property type="project" value="UniProtKB-KW"/>
</dbReference>
<evidence type="ECO:0000256" key="1">
    <source>
        <dbReference type="ARBA" id="ARBA00022729"/>
    </source>
</evidence>
<reference evidence="4" key="1">
    <citation type="journal article" date="2019" name="Int. J. Syst. Evol. Microbiol.">
        <title>The Global Catalogue of Microorganisms (GCM) 10K type strain sequencing project: providing services to taxonomists for standard genome sequencing and annotation.</title>
        <authorList>
            <consortium name="The Broad Institute Genomics Platform"/>
            <consortium name="The Broad Institute Genome Sequencing Center for Infectious Disease"/>
            <person name="Wu L."/>
            <person name="Ma J."/>
        </authorList>
    </citation>
    <scope>NUCLEOTIDE SEQUENCE [LARGE SCALE GENOMIC DNA]</scope>
    <source>
        <strain evidence="4">JCM 16916</strain>
    </source>
</reference>
<gene>
    <name evidence="3" type="ORF">GCM10022229_29530</name>
</gene>
<feature type="domain" description="Beta-lactamase-related" evidence="2">
    <location>
        <begin position="37"/>
        <end position="394"/>
    </location>
</feature>
<keyword evidence="3" id="KW-0378">Hydrolase</keyword>
<name>A0ABP7MZV9_9GAMM</name>
<dbReference type="InterPro" id="IPR001466">
    <property type="entry name" value="Beta-lactam-related"/>
</dbReference>
<dbReference type="PANTHER" id="PTHR43283:SF3">
    <property type="entry name" value="BETA-LACTAMASE FAMILY PROTEIN (AFU_ORTHOLOGUE AFUA_5G07500)"/>
    <property type="match status" value="1"/>
</dbReference>
<evidence type="ECO:0000313" key="4">
    <source>
        <dbReference type="Proteomes" id="UP001501727"/>
    </source>
</evidence>
<sequence length="413" mass="43638">MIDRRRFLVAAAAAAAWGIAGPAWPASGDNRFAAVIARLRGYVEEGKLPFASIRIARHGRVLAEAHIPGAEPVGPDSLYRIYSMTKPVVAAGVVLLVEDGRLALEDPVSKFVPEFESLEVAGPGGQREPARTMTVAHLLTHGCGLANSWGDARVAPLYREAGLVAARWMYDPGIGGLEGFAKKLGALPLEFQPGTDWIYGYGLDIAGLVIERISGERLGDYLRRRFFDPLGMDATGFFVPGARAGRLAGLYVARDGGIARVADGSERAPLRRPFADGGSAGLVSTLEDYGRFADMLANGGTRGQARVMAPASVRRLVTAYGPQTPLLPSLTRFGGYEPGSIGMALGGVVRLDDRAGPGSTGEYAWGGAAGTGFLATPGLGLSMVLMTQLMPVTAMPARDRLRPMVYEALAREG</sequence>
<evidence type="ECO:0000313" key="3">
    <source>
        <dbReference type="EMBL" id="GAA3933683.1"/>
    </source>
</evidence>
<keyword evidence="1" id="KW-0732">Signal</keyword>
<dbReference type="Proteomes" id="UP001501727">
    <property type="component" value="Unassembled WGS sequence"/>
</dbReference>
<organism evidence="3 4">
    <name type="scientific">Luteimonas lutimaris</name>
    <dbReference type="NCBI Taxonomy" id="698645"/>
    <lineage>
        <taxon>Bacteria</taxon>
        <taxon>Pseudomonadati</taxon>
        <taxon>Pseudomonadota</taxon>
        <taxon>Gammaproteobacteria</taxon>
        <taxon>Lysobacterales</taxon>
        <taxon>Lysobacteraceae</taxon>
        <taxon>Luteimonas</taxon>
    </lineage>
</organism>
<evidence type="ECO:0000259" key="2">
    <source>
        <dbReference type="Pfam" id="PF00144"/>
    </source>
</evidence>
<dbReference type="InterPro" id="IPR006311">
    <property type="entry name" value="TAT_signal"/>
</dbReference>
<dbReference type="RefSeq" id="WP_344760795.1">
    <property type="nucleotide sequence ID" value="NZ_BAAAZU010000031.1"/>
</dbReference>
<dbReference type="InterPro" id="IPR012338">
    <property type="entry name" value="Beta-lactam/transpept-like"/>
</dbReference>
<dbReference type="SUPFAM" id="SSF56601">
    <property type="entry name" value="beta-lactamase/transpeptidase-like"/>
    <property type="match status" value="1"/>
</dbReference>
<dbReference type="InterPro" id="IPR019546">
    <property type="entry name" value="TAT_signal_bac_arc"/>
</dbReference>
<protein>
    <submittedName>
        <fullName evidence="3">Serine hydrolase domain-containing protein</fullName>
    </submittedName>
</protein>
<proteinExistence type="predicted"/>
<dbReference type="NCBIfam" id="TIGR01409">
    <property type="entry name" value="TAT_signal_seq"/>
    <property type="match status" value="1"/>
</dbReference>
<dbReference type="EMBL" id="BAAAZU010000031">
    <property type="protein sequence ID" value="GAA3933683.1"/>
    <property type="molecule type" value="Genomic_DNA"/>
</dbReference>
<dbReference type="PROSITE" id="PS51318">
    <property type="entry name" value="TAT"/>
    <property type="match status" value="1"/>
</dbReference>
<dbReference type="PANTHER" id="PTHR43283">
    <property type="entry name" value="BETA-LACTAMASE-RELATED"/>
    <property type="match status" value="1"/>
</dbReference>
<keyword evidence="4" id="KW-1185">Reference proteome</keyword>
<dbReference type="InterPro" id="IPR050789">
    <property type="entry name" value="Diverse_Enzym_Activities"/>
</dbReference>
<dbReference type="Gene3D" id="3.40.710.10">
    <property type="entry name" value="DD-peptidase/beta-lactamase superfamily"/>
    <property type="match status" value="1"/>
</dbReference>
<accession>A0ABP7MZV9</accession>
<comment type="caution">
    <text evidence="3">The sequence shown here is derived from an EMBL/GenBank/DDBJ whole genome shotgun (WGS) entry which is preliminary data.</text>
</comment>
<dbReference type="Pfam" id="PF00144">
    <property type="entry name" value="Beta-lactamase"/>
    <property type="match status" value="1"/>
</dbReference>